<evidence type="ECO:0000256" key="1">
    <source>
        <dbReference type="SAM" id="MobiDB-lite"/>
    </source>
</evidence>
<dbReference type="EMBL" id="KP795544">
    <property type="protein sequence ID" value="AKN37655.1"/>
    <property type="molecule type" value="Genomic_DNA"/>
</dbReference>
<dbReference type="AlphaFoldDB" id="A0A0H3ZNA5"/>
<sequence>MNNAPLWPNARKGPAFGCGSGERARSAGLKSTESWTPYPKIRKPKHENGLTTTDKPATPNKGICMTCNRHNLDQLMDSWARWVHQGGLVSGYGSIMEKLIDQKGVMNFGSGGKGGPVIDCVEARIEAALMTLATKSPKSVAVVRVHYGAIQLPGLSLDALRRDKAAKMGISLKTYETHLTKARNHLINTVKG</sequence>
<feature type="region of interest" description="Disordered" evidence="1">
    <location>
        <begin position="1"/>
        <end position="57"/>
    </location>
</feature>
<reference evidence="2" key="1">
    <citation type="journal article" date="2015" name="MBio">
        <title>Eco-Evolutionary Dynamics of Episomes among Ecologically Cohesive Bacterial Populations.</title>
        <authorList>
            <person name="Xue H."/>
            <person name="Cordero O.X."/>
            <person name="Camas F.M."/>
            <person name="Trimble W."/>
            <person name="Meyer F."/>
            <person name="Guglielmini J."/>
            <person name="Rocha E.P."/>
            <person name="Polz M.F."/>
        </authorList>
    </citation>
    <scope>NUCLEOTIDE SEQUENCE</scope>
    <source>
        <strain evidence="2">5S_214</strain>
    </source>
</reference>
<accession>A0A0H3ZNA5</accession>
<organism evidence="2">
    <name type="scientific">Vibrio splendidus</name>
    <dbReference type="NCBI Taxonomy" id="29497"/>
    <lineage>
        <taxon>Bacteria</taxon>
        <taxon>Pseudomonadati</taxon>
        <taxon>Pseudomonadota</taxon>
        <taxon>Gammaproteobacteria</taxon>
        <taxon>Vibrionales</taxon>
        <taxon>Vibrionaceae</taxon>
        <taxon>Vibrio</taxon>
    </lineage>
</organism>
<evidence type="ECO:0000313" key="2">
    <source>
        <dbReference type="EMBL" id="AKN37655.1"/>
    </source>
</evidence>
<protein>
    <submittedName>
        <fullName evidence="2">Uncharacterized protein</fullName>
    </submittedName>
</protein>
<proteinExistence type="predicted"/>
<name>A0A0H3ZNA5_VIBSP</name>